<sequence>MKSFERGYIVPVAIVVVILIAGLGVYFSSNKSTDNKTLAGQEQRLQKEITKAKEKVTKEKDKLNGFERAFRTAFPFYGIADDGFRDVSEAVHKTDFLFENPDSATPKIKLQILAALEKSINDKRSQVSLALIAWKEKADIALAKNLDNKALQEIINEAQIVAAYVDELNLIVDNLTTSNSGLSQETINYYEDVLGGVTAVIDSTVIALENAQTVATAPANANTSANEVVVAVEQITTQQQVVANAEAQLQALEEALAVIVEQLAALEASSAEVIPDVVEQGYVDWDSLPDLIVQPGEPRLIQGSNHY</sequence>
<gene>
    <name evidence="3" type="ORF">A2920_00680</name>
</gene>
<keyword evidence="2" id="KW-0812">Transmembrane</keyword>
<protein>
    <submittedName>
        <fullName evidence="3">Uncharacterized protein</fullName>
    </submittedName>
</protein>
<keyword evidence="1" id="KW-0175">Coiled coil</keyword>
<evidence type="ECO:0000256" key="2">
    <source>
        <dbReference type="SAM" id="Phobius"/>
    </source>
</evidence>
<reference evidence="3 4" key="1">
    <citation type="journal article" date="2016" name="Nat. Commun.">
        <title>Thousands of microbial genomes shed light on interconnected biogeochemical processes in an aquifer system.</title>
        <authorList>
            <person name="Anantharaman K."/>
            <person name="Brown C.T."/>
            <person name="Hug L.A."/>
            <person name="Sharon I."/>
            <person name="Castelle C.J."/>
            <person name="Probst A.J."/>
            <person name="Thomas B.C."/>
            <person name="Singh A."/>
            <person name="Wilkins M.J."/>
            <person name="Karaoz U."/>
            <person name="Brodie E.L."/>
            <person name="Williams K.H."/>
            <person name="Hubbard S.S."/>
            <person name="Banfield J.F."/>
        </authorList>
    </citation>
    <scope>NUCLEOTIDE SEQUENCE [LARGE SCALE GENOMIC DNA]</scope>
</reference>
<comment type="caution">
    <text evidence="3">The sequence shown here is derived from an EMBL/GenBank/DDBJ whole genome shotgun (WGS) entry which is preliminary data.</text>
</comment>
<dbReference type="EMBL" id="MHWD01000005">
    <property type="protein sequence ID" value="OHB04769.1"/>
    <property type="molecule type" value="Genomic_DNA"/>
</dbReference>
<evidence type="ECO:0000256" key="1">
    <source>
        <dbReference type="SAM" id="Coils"/>
    </source>
</evidence>
<evidence type="ECO:0000313" key="4">
    <source>
        <dbReference type="Proteomes" id="UP000179283"/>
    </source>
</evidence>
<organism evidence="3 4">
    <name type="scientific">Candidatus Zambryskibacteria bacterium RIFCSPLOWO2_01_FULL_43_17</name>
    <dbReference type="NCBI Taxonomy" id="1802760"/>
    <lineage>
        <taxon>Bacteria</taxon>
        <taxon>Candidatus Zambryskiibacteriota</taxon>
    </lineage>
</organism>
<dbReference type="AlphaFoldDB" id="A0A1G2U5I7"/>
<keyword evidence="2" id="KW-0472">Membrane</keyword>
<dbReference type="Proteomes" id="UP000179283">
    <property type="component" value="Unassembled WGS sequence"/>
</dbReference>
<feature type="coiled-coil region" evidence="1">
    <location>
        <begin position="235"/>
        <end position="269"/>
    </location>
</feature>
<keyword evidence="2" id="KW-1133">Transmembrane helix</keyword>
<feature type="coiled-coil region" evidence="1">
    <location>
        <begin position="35"/>
        <end position="69"/>
    </location>
</feature>
<evidence type="ECO:0000313" key="3">
    <source>
        <dbReference type="EMBL" id="OHB04769.1"/>
    </source>
</evidence>
<accession>A0A1G2U5I7</accession>
<proteinExistence type="predicted"/>
<name>A0A1G2U5I7_9BACT</name>
<feature type="transmembrane region" description="Helical" evidence="2">
    <location>
        <begin position="7"/>
        <end position="27"/>
    </location>
</feature>